<organism evidence="1 2">
    <name type="scientific">Mesobacillus selenatarsenatis (strain DSM 18680 / JCM 14380 / FERM P-15431 / SF-1)</name>
    <dbReference type="NCBI Taxonomy" id="1321606"/>
    <lineage>
        <taxon>Bacteria</taxon>
        <taxon>Bacillati</taxon>
        <taxon>Bacillota</taxon>
        <taxon>Bacilli</taxon>
        <taxon>Bacillales</taxon>
        <taxon>Bacillaceae</taxon>
        <taxon>Mesobacillus</taxon>
    </lineage>
</organism>
<reference evidence="1 2" key="1">
    <citation type="submission" date="2013-06" db="EMBL/GenBank/DDBJ databases">
        <title>Whole genome shotgun sequence of Bacillus selenatarsenatis SF-1.</title>
        <authorList>
            <person name="Kuroda M."/>
            <person name="Sei K."/>
            <person name="Yamashita M."/>
            <person name="Ike M."/>
        </authorList>
    </citation>
    <scope>NUCLEOTIDE SEQUENCE [LARGE SCALE GENOMIC DNA]</scope>
    <source>
        <strain evidence="1 2">SF-1</strain>
    </source>
</reference>
<dbReference type="Proteomes" id="UP000031014">
    <property type="component" value="Unassembled WGS sequence"/>
</dbReference>
<evidence type="ECO:0000313" key="2">
    <source>
        <dbReference type="Proteomes" id="UP000031014"/>
    </source>
</evidence>
<dbReference type="AlphaFoldDB" id="A0A0A8WWV8"/>
<name>A0A0A8WWV8_MESS1</name>
<keyword evidence="2" id="KW-1185">Reference proteome</keyword>
<comment type="caution">
    <text evidence="1">The sequence shown here is derived from an EMBL/GenBank/DDBJ whole genome shotgun (WGS) entry which is preliminary data.</text>
</comment>
<sequence length="38" mass="4222">MLPSRITAGLLPMKEITSFYITKLDADDTSRCFSPSQS</sequence>
<gene>
    <name evidence="1" type="ORF">SAMD00020551_0274</name>
</gene>
<proteinExistence type="predicted"/>
<dbReference type="EMBL" id="BASE01000008">
    <property type="protein sequence ID" value="GAM12145.1"/>
    <property type="molecule type" value="Genomic_DNA"/>
</dbReference>
<evidence type="ECO:0000313" key="1">
    <source>
        <dbReference type="EMBL" id="GAM12145.1"/>
    </source>
</evidence>
<protein>
    <submittedName>
        <fullName evidence="1">Uncharacterized protein</fullName>
    </submittedName>
</protein>
<accession>A0A0A8WWV8</accession>